<evidence type="ECO:0000313" key="1">
    <source>
        <dbReference type="EMBL" id="MFD2521760.1"/>
    </source>
</evidence>
<proteinExistence type="predicted"/>
<sequence length="244" mass="28720">MQEARLRKSTFLEAQWRKLLMANYEVSPEILKKYLPYKTELDFWNNRCYASLIGFMFVDTKVLGIKFPFHTNFEEVNLRFYVRYNDNGLWKRGVVFIKEIVPKAMITLVANTVYNENYATHACKHKITETDSQLFVKYSWKSKSGWHHLQANADNKPCAILPDSEEEFITEHYWGYARYSDTKTNEYEVTHPRWQVYPVNNYDIQCNFGELYGHDFAFLKDTTPTSVLLAEGSEISVLKGKTIN</sequence>
<dbReference type="PANTHER" id="PTHR39186">
    <property type="entry name" value="DUF2071 FAMILY PROTEIN"/>
    <property type="match status" value="1"/>
</dbReference>
<dbReference type="EMBL" id="JBHULC010000011">
    <property type="protein sequence ID" value="MFD2521760.1"/>
    <property type="molecule type" value="Genomic_DNA"/>
</dbReference>
<name>A0ABW5J853_9BACT</name>
<gene>
    <name evidence="1" type="ORF">ACFSR2_12760</name>
</gene>
<dbReference type="InterPro" id="IPR018644">
    <property type="entry name" value="DUF2071"/>
</dbReference>
<dbReference type="Pfam" id="PF09844">
    <property type="entry name" value="DUF2071"/>
    <property type="match status" value="1"/>
</dbReference>
<reference evidence="2" key="1">
    <citation type="journal article" date="2019" name="Int. J. Syst. Evol. Microbiol.">
        <title>The Global Catalogue of Microorganisms (GCM) 10K type strain sequencing project: providing services to taxonomists for standard genome sequencing and annotation.</title>
        <authorList>
            <consortium name="The Broad Institute Genomics Platform"/>
            <consortium name="The Broad Institute Genome Sequencing Center for Infectious Disease"/>
            <person name="Wu L."/>
            <person name="Ma J."/>
        </authorList>
    </citation>
    <scope>NUCLEOTIDE SEQUENCE [LARGE SCALE GENOMIC DNA]</scope>
    <source>
        <strain evidence="2">KCTC 52344</strain>
    </source>
</reference>
<protein>
    <submittedName>
        <fullName evidence="1">YqjF family protein</fullName>
    </submittedName>
</protein>
<dbReference type="PANTHER" id="PTHR39186:SF1">
    <property type="entry name" value="DUF2071 DOMAIN-CONTAINING PROTEIN"/>
    <property type="match status" value="1"/>
</dbReference>
<organism evidence="1 2">
    <name type="scientific">Emticicia soli</name>
    <dbReference type="NCBI Taxonomy" id="2027878"/>
    <lineage>
        <taxon>Bacteria</taxon>
        <taxon>Pseudomonadati</taxon>
        <taxon>Bacteroidota</taxon>
        <taxon>Cytophagia</taxon>
        <taxon>Cytophagales</taxon>
        <taxon>Leadbetterellaceae</taxon>
        <taxon>Emticicia</taxon>
    </lineage>
</organism>
<keyword evidence="2" id="KW-1185">Reference proteome</keyword>
<comment type="caution">
    <text evidence="1">The sequence shown here is derived from an EMBL/GenBank/DDBJ whole genome shotgun (WGS) entry which is preliminary data.</text>
</comment>
<accession>A0ABW5J853</accession>
<evidence type="ECO:0000313" key="2">
    <source>
        <dbReference type="Proteomes" id="UP001597510"/>
    </source>
</evidence>
<dbReference type="Proteomes" id="UP001597510">
    <property type="component" value="Unassembled WGS sequence"/>
</dbReference>
<dbReference type="RefSeq" id="WP_340236035.1">
    <property type="nucleotide sequence ID" value="NZ_JBBEWC010000005.1"/>
</dbReference>